<dbReference type="GeneID" id="108859843"/>
<proteinExistence type="predicted"/>
<dbReference type="InterPro" id="IPR046349">
    <property type="entry name" value="C1-like_sf"/>
</dbReference>
<dbReference type="InterPro" id="IPR004146">
    <property type="entry name" value="DC1"/>
</dbReference>
<dbReference type="Pfam" id="PF22926">
    <property type="entry name" value="C1-like_CT"/>
    <property type="match status" value="1"/>
</dbReference>
<evidence type="ECO:0000259" key="3">
    <source>
        <dbReference type="Pfam" id="PF22926"/>
    </source>
</evidence>
<dbReference type="AlphaFoldDB" id="A0A6J0NZZ0"/>
<name>A0A6J0NZZ0_RAPSA</name>
<feature type="domain" description="DC1" evidence="2">
    <location>
        <begin position="297"/>
        <end position="345"/>
    </location>
</feature>
<feature type="domain" description="DC1" evidence="2">
    <location>
        <begin position="127"/>
        <end position="172"/>
    </location>
</feature>
<dbReference type="Pfam" id="PF03107">
    <property type="entry name" value="C1_2"/>
    <property type="match status" value="6"/>
</dbReference>
<reference evidence="5" key="2">
    <citation type="submission" date="2025-08" db="UniProtKB">
        <authorList>
            <consortium name="RefSeq"/>
        </authorList>
    </citation>
    <scope>IDENTIFICATION</scope>
    <source>
        <tissue evidence="5">Leaf</tissue>
    </source>
</reference>
<dbReference type="KEGG" id="rsz:108859843"/>
<evidence type="ECO:0000259" key="2">
    <source>
        <dbReference type="Pfam" id="PF03107"/>
    </source>
</evidence>
<evidence type="ECO:0000256" key="1">
    <source>
        <dbReference type="ARBA" id="ARBA00022737"/>
    </source>
</evidence>
<feature type="domain" description="DC1" evidence="2">
    <location>
        <begin position="397"/>
        <end position="433"/>
    </location>
</feature>
<organism evidence="4 5">
    <name type="scientific">Raphanus sativus</name>
    <name type="common">Radish</name>
    <name type="synonym">Raphanus raphanistrum var. sativus</name>
    <dbReference type="NCBI Taxonomy" id="3726"/>
    <lineage>
        <taxon>Eukaryota</taxon>
        <taxon>Viridiplantae</taxon>
        <taxon>Streptophyta</taxon>
        <taxon>Embryophyta</taxon>
        <taxon>Tracheophyta</taxon>
        <taxon>Spermatophyta</taxon>
        <taxon>Magnoliopsida</taxon>
        <taxon>eudicotyledons</taxon>
        <taxon>Gunneridae</taxon>
        <taxon>Pentapetalae</taxon>
        <taxon>rosids</taxon>
        <taxon>malvids</taxon>
        <taxon>Brassicales</taxon>
        <taxon>Brassicaceae</taxon>
        <taxon>Brassiceae</taxon>
        <taxon>Raphanus</taxon>
    </lineage>
</organism>
<keyword evidence="4" id="KW-1185">Reference proteome</keyword>
<accession>A0A6J0NZZ0</accession>
<evidence type="ECO:0000313" key="5">
    <source>
        <dbReference type="RefSeq" id="XP_018489253.2"/>
    </source>
</evidence>
<protein>
    <submittedName>
        <fullName evidence="5">Uncharacterized protein LOC108859843</fullName>
    </submittedName>
</protein>
<feature type="domain" description="DC1" evidence="2">
    <location>
        <begin position="552"/>
        <end position="596"/>
    </location>
</feature>
<dbReference type="InterPro" id="IPR053192">
    <property type="entry name" value="Vacuole_Formation_Reg"/>
</dbReference>
<gene>
    <name evidence="5" type="primary">LOC108859843</name>
</gene>
<reference evidence="4" key="1">
    <citation type="journal article" date="2019" name="Database">
        <title>The radish genome database (RadishGD): an integrated information resource for radish genomics.</title>
        <authorList>
            <person name="Yu H.J."/>
            <person name="Baek S."/>
            <person name="Lee Y.J."/>
            <person name="Cho A."/>
            <person name="Mun J.H."/>
        </authorList>
    </citation>
    <scope>NUCLEOTIDE SEQUENCE [LARGE SCALE GENOMIC DNA]</scope>
    <source>
        <strain evidence="4">cv. WK10039</strain>
    </source>
</reference>
<dbReference type="PANTHER" id="PTHR32410">
    <property type="entry name" value="CYSTEINE/HISTIDINE-RICH C1 DOMAIN FAMILY PROTEIN"/>
    <property type="match status" value="1"/>
</dbReference>
<feature type="domain" description="DC1" evidence="2">
    <location>
        <begin position="243"/>
        <end position="288"/>
    </location>
</feature>
<keyword evidence="1" id="KW-0677">Repeat</keyword>
<dbReference type="Proteomes" id="UP000504610">
    <property type="component" value="Chromosome 5"/>
</dbReference>
<dbReference type="SUPFAM" id="SSF57889">
    <property type="entry name" value="Cysteine-rich domain"/>
    <property type="match status" value="5"/>
</dbReference>
<sequence length="665" mass="76102">MDITSSSINKPPLHEHPLFPSAMFTLSVCDGCHIKGYMYDSYFCNEVSCSFRLHKECAEAPLEINHHPSHPEHPLLLTNDSPTEDGTCNFCGQKLLSPYYTCPTCAFRVDFICGIKPSPCAIEHPVCHDHTLVFLKKRGEEKVRCELCKKSIRGPSYSCQECNSVYFHLDCVHLSREVNHPCHSNHPVKIIASESLKDDYAEKNCLLCSVEPTKMLYRCSVCNFTVCLGCTKLPPPLVVDHAKTHAHPLRLVSSKLCFTCRVCGIEDYETKWSYVCFDCDFVIHGNCIGFPRVININRHDHRISFTYHHGRGRPKCGVCQGDVSQYCGAYICSVCPNYTVHSRCAFDYTVWNGVELEGIPESSEEIALLSFKVLGHIMIRHFNEKHILLFLNNYDMVRDWYERLRCPACVRPLGFGPVYFCKECGFIIHEKCARLPWKKRLVFDPSPYTLEYNPSIYVDCKLCGMICDGFMYTSQGIKKSYQYIDVHCGSISEPLVHIVHSHPLYFGKRNYWHCDVCDRYADYMLTCCGDCGFYLCLYCATLPEKIWYMSDEHPLTLSCDGNESGENWCDVCESELDPSELFFACSDCELVLHVRCGLGDFSRLKPGRIYTFGERDYKVVINYSYTRPFCSHCRFRCKVPVILKDCDKDDGYICSRSCLSSSLGV</sequence>
<evidence type="ECO:0000313" key="4">
    <source>
        <dbReference type="Proteomes" id="UP000504610"/>
    </source>
</evidence>
<dbReference type="OrthoDB" id="938199at2759"/>
<dbReference type="PANTHER" id="PTHR32410:SF159">
    <property type="entry name" value="CYSTEINE_HISTIDINE-RICH C1 DOMAIN FAMILY PROTEIN"/>
    <property type="match status" value="1"/>
</dbReference>
<dbReference type="InterPro" id="IPR054483">
    <property type="entry name" value="DC1-like_CT"/>
</dbReference>
<feature type="domain" description="DC1" evidence="2">
    <location>
        <begin position="68"/>
        <end position="113"/>
    </location>
</feature>
<dbReference type="RefSeq" id="XP_018489253.2">
    <property type="nucleotide sequence ID" value="XM_018633751.2"/>
</dbReference>
<feature type="domain" description="DC1-like C-terminal" evidence="3">
    <location>
        <begin position="617"/>
        <end position="659"/>
    </location>
</feature>